<dbReference type="SUPFAM" id="SSF47986">
    <property type="entry name" value="DEATH domain"/>
    <property type="match status" value="1"/>
</dbReference>
<evidence type="ECO:0000256" key="1">
    <source>
        <dbReference type="SAM" id="MobiDB-lite"/>
    </source>
</evidence>
<name>A0ABM0MU08_SACKO</name>
<dbReference type="RefSeq" id="XP_006823499.1">
    <property type="nucleotide sequence ID" value="XM_006823436.1"/>
</dbReference>
<dbReference type="InterPro" id="IPR037939">
    <property type="entry name" value="CRADD"/>
</dbReference>
<dbReference type="PANTHER" id="PTHR15034:SF5">
    <property type="entry name" value="DEATH DOMAIN-CONTAINING PROTEIN CRADD"/>
    <property type="match status" value="1"/>
</dbReference>
<dbReference type="CDD" id="cd01671">
    <property type="entry name" value="CARD"/>
    <property type="match status" value="1"/>
</dbReference>
<feature type="region of interest" description="Disordered" evidence="1">
    <location>
        <begin position="118"/>
        <end position="157"/>
    </location>
</feature>
<dbReference type="Proteomes" id="UP000694865">
    <property type="component" value="Unplaced"/>
</dbReference>
<dbReference type="Gene3D" id="1.10.533.10">
    <property type="entry name" value="Death Domain, Fas"/>
    <property type="match status" value="1"/>
</dbReference>
<evidence type="ECO:0000313" key="3">
    <source>
        <dbReference type="Proteomes" id="UP000694865"/>
    </source>
</evidence>
<keyword evidence="3" id="KW-1185">Reference proteome</keyword>
<dbReference type="GeneID" id="102801691"/>
<gene>
    <name evidence="4" type="primary">LOC102801691</name>
</gene>
<organism evidence="3 4">
    <name type="scientific">Saccoglossus kowalevskii</name>
    <name type="common">Acorn worm</name>
    <dbReference type="NCBI Taxonomy" id="10224"/>
    <lineage>
        <taxon>Eukaryota</taxon>
        <taxon>Metazoa</taxon>
        <taxon>Hemichordata</taxon>
        <taxon>Enteropneusta</taxon>
        <taxon>Harrimaniidae</taxon>
        <taxon>Saccoglossus</taxon>
    </lineage>
</organism>
<evidence type="ECO:0000259" key="2">
    <source>
        <dbReference type="PROSITE" id="PS50209"/>
    </source>
</evidence>
<feature type="domain" description="CARD" evidence="2">
    <location>
        <begin position="1"/>
        <end position="91"/>
    </location>
</feature>
<evidence type="ECO:0000313" key="4">
    <source>
        <dbReference type="RefSeq" id="XP_006823499.1"/>
    </source>
</evidence>
<feature type="compositionally biased region" description="Low complexity" evidence="1">
    <location>
        <begin position="127"/>
        <end position="155"/>
    </location>
</feature>
<dbReference type="PROSITE" id="PS50209">
    <property type="entry name" value="CARD"/>
    <property type="match status" value="1"/>
</dbReference>
<dbReference type="Pfam" id="PF00619">
    <property type="entry name" value="CARD"/>
    <property type="match status" value="1"/>
</dbReference>
<protein>
    <submittedName>
        <fullName evidence="4">Uncharacterized protein LOC102801691</fullName>
    </submittedName>
</protein>
<dbReference type="InterPro" id="IPR011029">
    <property type="entry name" value="DEATH-like_dom_sf"/>
</dbReference>
<dbReference type="InterPro" id="IPR001315">
    <property type="entry name" value="CARD"/>
</dbReference>
<proteinExistence type="predicted"/>
<dbReference type="PANTHER" id="PTHR15034">
    <property type="entry name" value="DEATH DOMAIN-CONTAINING PROTEIN CRADD"/>
    <property type="match status" value="1"/>
</dbReference>
<sequence>MNAEDIHRLRVNRVEIVRDLDVKYVLNHLIASFVFDPDDDERIKAEKTNQDRVSKLLNMLEKSSKDNAYVAFRTALIEPYPHLVEKLDATVIPTITESETMNHGVQEDASGKAEILSVEQHREEHSSSGSPAQAASSGSNSNVMMTQSSQKTSTTNYAEVSGKGNFVVLGGNNTTINIGPKKKEHKRFGFLPSWHKK</sequence>
<reference evidence="4" key="1">
    <citation type="submission" date="2025-08" db="UniProtKB">
        <authorList>
            <consortium name="RefSeq"/>
        </authorList>
    </citation>
    <scope>IDENTIFICATION</scope>
    <source>
        <tissue evidence="4">Testes</tissue>
    </source>
</reference>
<accession>A0ABM0MU08</accession>